<name>A0A136LYX4_9BACT</name>
<dbReference type="InterPro" id="IPR020084">
    <property type="entry name" value="NUDIX_hydrolase_CS"/>
</dbReference>
<dbReference type="PROSITE" id="PS00893">
    <property type="entry name" value="NUDIX_BOX"/>
    <property type="match status" value="1"/>
</dbReference>
<dbReference type="Proteomes" id="UP000070457">
    <property type="component" value="Unassembled WGS sequence"/>
</dbReference>
<dbReference type="Gene3D" id="3.90.79.10">
    <property type="entry name" value="Nucleoside Triphosphate Pyrophosphohydrolase"/>
    <property type="match status" value="1"/>
</dbReference>
<evidence type="ECO:0000313" key="4">
    <source>
        <dbReference type="EMBL" id="KXK26859.1"/>
    </source>
</evidence>
<dbReference type="InterPro" id="IPR000086">
    <property type="entry name" value="NUDIX_hydrolase_dom"/>
</dbReference>
<dbReference type="AlphaFoldDB" id="A0A136LYX4"/>
<feature type="domain" description="Nudix hydrolase" evidence="3">
    <location>
        <begin position="38"/>
        <end position="171"/>
    </location>
</feature>
<comment type="similarity">
    <text evidence="2">Belongs to the Nudix hydrolase family.</text>
</comment>
<protein>
    <submittedName>
        <fullName evidence="4">ADP-ribose pyrophosphatase</fullName>
        <ecNumber evidence="4">3.6.1.13</ecNumber>
    </submittedName>
</protein>
<sequence>MWKILSTKELFKHPRITLLEDEVELPSGERTHYLKFFNKADGADAVAVNSDGKILLVKEYNHPVGVEMWQFPGGFIDAGETPEQAARRELIEEGGYEAATLRRLGGHHIYRRRIAEISHVFLATELKPVQTSHEQSESGMTAHWFSENEIDTMIKEEEITASDTLAIWTIYKANR</sequence>
<evidence type="ECO:0000256" key="1">
    <source>
        <dbReference type="ARBA" id="ARBA00022801"/>
    </source>
</evidence>
<dbReference type="PRINTS" id="PR00502">
    <property type="entry name" value="NUDIXFAMILY"/>
</dbReference>
<proteinExistence type="inferred from homology"/>
<evidence type="ECO:0000259" key="3">
    <source>
        <dbReference type="PROSITE" id="PS51462"/>
    </source>
</evidence>
<dbReference type="EMBL" id="JYNZ01000003">
    <property type="protein sequence ID" value="KXK26859.1"/>
    <property type="molecule type" value="Genomic_DNA"/>
</dbReference>
<evidence type="ECO:0000256" key="2">
    <source>
        <dbReference type="RuleBase" id="RU003476"/>
    </source>
</evidence>
<dbReference type="STRING" id="1617426.TR69_WS6001000880"/>
<dbReference type="PANTHER" id="PTHR43736:SF1">
    <property type="entry name" value="DIHYDRONEOPTERIN TRIPHOSPHATE DIPHOSPHATASE"/>
    <property type="match status" value="1"/>
</dbReference>
<organism evidence="4 5">
    <name type="scientific">candidate division WS6 bacterium OLB20</name>
    <dbReference type="NCBI Taxonomy" id="1617426"/>
    <lineage>
        <taxon>Bacteria</taxon>
        <taxon>Candidatus Dojkabacteria</taxon>
    </lineage>
</organism>
<dbReference type="Pfam" id="PF00293">
    <property type="entry name" value="NUDIX"/>
    <property type="match status" value="1"/>
</dbReference>
<accession>A0A136LYX4</accession>
<dbReference type="InterPro" id="IPR015797">
    <property type="entry name" value="NUDIX_hydrolase-like_dom_sf"/>
</dbReference>
<reference evidence="4 5" key="1">
    <citation type="submission" date="2015-02" db="EMBL/GenBank/DDBJ databases">
        <title>Improved understanding of the partial-nitritation anammox process through 23 genomes representing the majority of the microbial community.</title>
        <authorList>
            <person name="Speth D.R."/>
            <person name="In T Zandt M."/>
            <person name="Guerrero Cruz S."/>
            <person name="Jetten M.S."/>
            <person name="Dutilh B.E."/>
        </authorList>
    </citation>
    <scope>NUCLEOTIDE SEQUENCE [LARGE SCALE GENOMIC DNA]</scope>
    <source>
        <strain evidence="4">OLB20</strain>
    </source>
</reference>
<keyword evidence="1 2" id="KW-0378">Hydrolase</keyword>
<dbReference type="SUPFAM" id="SSF55811">
    <property type="entry name" value="Nudix"/>
    <property type="match status" value="1"/>
</dbReference>
<dbReference type="InterPro" id="IPR020476">
    <property type="entry name" value="Nudix_hydrolase"/>
</dbReference>
<evidence type="ECO:0000313" key="5">
    <source>
        <dbReference type="Proteomes" id="UP000070457"/>
    </source>
</evidence>
<comment type="caution">
    <text evidence="4">The sequence shown here is derived from an EMBL/GenBank/DDBJ whole genome shotgun (WGS) entry which is preliminary data.</text>
</comment>
<dbReference type="PANTHER" id="PTHR43736">
    <property type="entry name" value="ADP-RIBOSE PYROPHOSPHATASE"/>
    <property type="match status" value="1"/>
</dbReference>
<dbReference type="PROSITE" id="PS51462">
    <property type="entry name" value="NUDIX"/>
    <property type="match status" value="1"/>
</dbReference>
<dbReference type="GO" id="GO:0047631">
    <property type="term" value="F:ADP-ribose diphosphatase activity"/>
    <property type="evidence" value="ECO:0007669"/>
    <property type="project" value="UniProtKB-EC"/>
</dbReference>
<gene>
    <name evidence="4" type="primary">nudF_1</name>
    <name evidence="4" type="ORF">TR69_WS6001000880</name>
</gene>
<dbReference type="EC" id="3.6.1.13" evidence="4"/>